<sequence>MPIRTKVQRLAPPINLHPPTRAMPSHWIVSFSANLGPFSSEQLAAQFRSLSSENPPSLPQPLPPQDRRGSQGPWHSPKPASGFQSRIETNIGRRLKPPTLRKLTNHASDSVLTLAVCRNAVISVVSINPWPVIHDPWSLLMTDPLGAKS</sequence>
<proteinExistence type="predicted"/>
<accession>A0AAD9HBT6</accession>
<evidence type="ECO:0000313" key="3">
    <source>
        <dbReference type="Proteomes" id="UP001232148"/>
    </source>
</evidence>
<dbReference type="AlphaFoldDB" id="A0AAD9HBT6"/>
<feature type="region of interest" description="Disordered" evidence="1">
    <location>
        <begin position="48"/>
        <end position="101"/>
    </location>
</feature>
<gene>
    <name evidence="2" type="ORF">LX32DRAFT_34901</name>
</gene>
<comment type="caution">
    <text evidence="2">The sequence shown here is derived from an EMBL/GenBank/DDBJ whole genome shotgun (WGS) entry which is preliminary data.</text>
</comment>
<organism evidence="2 3">
    <name type="scientific">Colletotrichum zoysiae</name>
    <dbReference type="NCBI Taxonomy" id="1216348"/>
    <lineage>
        <taxon>Eukaryota</taxon>
        <taxon>Fungi</taxon>
        <taxon>Dikarya</taxon>
        <taxon>Ascomycota</taxon>
        <taxon>Pezizomycotina</taxon>
        <taxon>Sordariomycetes</taxon>
        <taxon>Hypocreomycetidae</taxon>
        <taxon>Glomerellales</taxon>
        <taxon>Glomerellaceae</taxon>
        <taxon>Colletotrichum</taxon>
        <taxon>Colletotrichum graminicola species complex</taxon>
    </lineage>
</organism>
<reference evidence="2" key="1">
    <citation type="submission" date="2021-06" db="EMBL/GenBank/DDBJ databases">
        <title>Comparative genomics, transcriptomics and evolutionary studies reveal genomic signatures of adaptation to plant cell wall in hemibiotrophic fungi.</title>
        <authorList>
            <consortium name="DOE Joint Genome Institute"/>
            <person name="Baroncelli R."/>
            <person name="Diaz J.F."/>
            <person name="Benocci T."/>
            <person name="Peng M."/>
            <person name="Battaglia E."/>
            <person name="Haridas S."/>
            <person name="Andreopoulos W."/>
            <person name="Labutti K."/>
            <person name="Pangilinan J."/>
            <person name="Floch G.L."/>
            <person name="Makela M.R."/>
            <person name="Henrissat B."/>
            <person name="Grigoriev I.V."/>
            <person name="Crouch J.A."/>
            <person name="De Vries R.P."/>
            <person name="Sukno S.A."/>
            <person name="Thon M.R."/>
        </authorList>
    </citation>
    <scope>NUCLEOTIDE SEQUENCE</scope>
    <source>
        <strain evidence="2">MAFF235873</strain>
    </source>
</reference>
<protein>
    <submittedName>
        <fullName evidence="2">Uncharacterized protein</fullName>
    </submittedName>
</protein>
<evidence type="ECO:0000313" key="2">
    <source>
        <dbReference type="EMBL" id="KAK2026131.1"/>
    </source>
</evidence>
<evidence type="ECO:0000256" key="1">
    <source>
        <dbReference type="SAM" id="MobiDB-lite"/>
    </source>
</evidence>
<name>A0AAD9HBT6_9PEZI</name>
<dbReference type="Proteomes" id="UP001232148">
    <property type="component" value="Unassembled WGS sequence"/>
</dbReference>
<dbReference type="EMBL" id="MU842921">
    <property type="protein sequence ID" value="KAK2026131.1"/>
    <property type="molecule type" value="Genomic_DNA"/>
</dbReference>
<keyword evidence="3" id="KW-1185">Reference proteome</keyword>